<evidence type="ECO:0000313" key="3">
    <source>
        <dbReference type="Proteomes" id="UP001280121"/>
    </source>
</evidence>
<dbReference type="EMBL" id="JANJYI010000006">
    <property type="protein sequence ID" value="KAK2645002.1"/>
    <property type="molecule type" value="Genomic_DNA"/>
</dbReference>
<gene>
    <name evidence="2" type="ORF">Ddye_020197</name>
</gene>
<dbReference type="PANTHER" id="PTHR23272">
    <property type="entry name" value="BED FINGER-RELATED"/>
    <property type="match status" value="1"/>
</dbReference>
<dbReference type="InterPro" id="IPR008906">
    <property type="entry name" value="HATC_C_dom"/>
</dbReference>
<dbReference type="SUPFAM" id="SSF53098">
    <property type="entry name" value="Ribonuclease H-like"/>
    <property type="match status" value="1"/>
</dbReference>
<dbReference type="GO" id="GO:0046983">
    <property type="term" value="F:protein dimerization activity"/>
    <property type="evidence" value="ECO:0007669"/>
    <property type="project" value="InterPro"/>
</dbReference>
<organism evidence="2 3">
    <name type="scientific">Dipteronia dyeriana</name>
    <dbReference type="NCBI Taxonomy" id="168575"/>
    <lineage>
        <taxon>Eukaryota</taxon>
        <taxon>Viridiplantae</taxon>
        <taxon>Streptophyta</taxon>
        <taxon>Embryophyta</taxon>
        <taxon>Tracheophyta</taxon>
        <taxon>Spermatophyta</taxon>
        <taxon>Magnoliopsida</taxon>
        <taxon>eudicotyledons</taxon>
        <taxon>Gunneridae</taxon>
        <taxon>Pentapetalae</taxon>
        <taxon>rosids</taxon>
        <taxon>malvids</taxon>
        <taxon>Sapindales</taxon>
        <taxon>Sapindaceae</taxon>
        <taxon>Hippocastanoideae</taxon>
        <taxon>Acereae</taxon>
        <taxon>Dipteronia</taxon>
    </lineage>
</organism>
<keyword evidence="3" id="KW-1185">Reference proteome</keyword>
<protein>
    <recommendedName>
        <fullName evidence="1">HAT C-terminal dimerisation domain-containing protein</fullName>
    </recommendedName>
</protein>
<evidence type="ECO:0000259" key="1">
    <source>
        <dbReference type="Pfam" id="PF05699"/>
    </source>
</evidence>
<sequence>MLSDLSAMACDILSIPISTVAFEAAFSVGGKVPEQFRSILKPNVVEAIACTRDWMQGENVSETLEVDEVAEDTLKFILESSLGPPIESVTSQFGD</sequence>
<dbReference type="Proteomes" id="UP001280121">
    <property type="component" value="Unassembled WGS sequence"/>
</dbReference>
<dbReference type="Pfam" id="PF05699">
    <property type="entry name" value="Dimer_Tnp_hAT"/>
    <property type="match status" value="1"/>
</dbReference>
<dbReference type="InterPro" id="IPR012337">
    <property type="entry name" value="RNaseH-like_sf"/>
</dbReference>
<name>A0AAD9WWF5_9ROSI</name>
<reference evidence="2" key="1">
    <citation type="journal article" date="2023" name="Plant J.">
        <title>Genome sequences and population genomics provide insights into the demographic history, inbreeding, and mutation load of two 'living fossil' tree species of Dipteronia.</title>
        <authorList>
            <person name="Feng Y."/>
            <person name="Comes H.P."/>
            <person name="Chen J."/>
            <person name="Zhu S."/>
            <person name="Lu R."/>
            <person name="Zhang X."/>
            <person name="Li P."/>
            <person name="Qiu J."/>
            <person name="Olsen K.M."/>
            <person name="Qiu Y."/>
        </authorList>
    </citation>
    <scope>NUCLEOTIDE SEQUENCE</scope>
    <source>
        <strain evidence="2">KIB01</strain>
    </source>
</reference>
<dbReference type="AlphaFoldDB" id="A0AAD9WWF5"/>
<accession>A0AAD9WWF5</accession>
<evidence type="ECO:0000313" key="2">
    <source>
        <dbReference type="EMBL" id="KAK2645002.1"/>
    </source>
</evidence>
<proteinExistence type="predicted"/>
<dbReference type="PANTHER" id="PTHR23272:SF184">
    <property type="entry name" value="OS03G0311250 PROTEIN"/>
    <property type="match status" value="1"/>
</dbReference>
<comment type="caution">
    <text evidence="2">The sequence shown here is derived from an EMBL/GenBank/DDBJ whole genome shotgun (WGS) entry which is preliminary data.</text>
</comment>
<feature type="domain" description="HAT C-terminal dimerisation" evidence="1">
    <location>
        <begin position="5"/>
        <end position="55"/>
    </location>
</feature>